<name>A0ABX7I2R6_9BACT</name>
<evidence type="ECO:0000256" key="3">
    <source>
        <dbReference type="ARBA" id="ARBA00048267"/>
    </source>
</evidence>
<organism evidence="6 7">
    <name type="scientific">Dyadobacter sandarakinus</name>
    <dbReference type="NCBI Taxonomy" id="2747268"/>
    <lineage>
        <taxon>Bacteria</taxon>
        <taxon>Pseudomonadati</taxon>
        <taxon>Bacteroidota</taxon>
        <taxon>Cytophagia</taxon>
        <taxon>Cytophagales</taxon>
        <taxon>Spirosomataceae</taxon>
        <taxon>Dyadobacter</taxon>
    </lineage>
</organism>
<dbReference type="CDD" id="cd16433">
    <property type="entry name" value="CheB"/>
    <property type="match status" value="1"/>
</dbReference>
<dbReference type="PANTHER" id="PTHR42872:SF6">
    <property type="entry name" value="PROTEIN-GLUTAMATE METHYLESTERASE_PROTEIN-GLUTAMINE GLUTAMINASE"/>
    <property type="match status" value="1"/>
</dbReference>
<protein>
    <recommendedName>
        <fullName evidence="2">protein-glutamate methylesterase</fullName>
        <ecNumber evidence="2">3.1.1.61</ecNumber>
    </recommendedName>
</protein>
<dbReference type="InterPro" id="IPR035909">
    <property type="entry name" value="CheB_C"/>
</dbReference>
<dbReference type="PANTHER" id="PTHR42872">
    <property type="entry name" value="PROTEIN-GLUTAMATE METHYLESTERASE/PROTEIN-GLUTAMINE GLUTAMINASE"/>
    <property type="match status" value="1"/>
</dbReference>
<feature type="active site" evidence="4">
    <location>
        <position position="17"/>
    </location>
</feature>
<feature type="domain" description="CheB-type methylesterase" evidence="5">
    <location>
        <begin position="8"/>
        <end position="170"/>
    </location>
</feature>
<feature type="active site" evidence="4">
    <location>
        <position position="44"/>
    </location>
</feature>
<comment type="catalytic activity">
    <reaction evidence="3">
        <text>[protein]-L-glutamate 5-O-methyl ester + H2O = L-glutamyl-[protein] + methanol + H(+)</text>
        <dbReference type="Rhea" id="RHEA:23236"/>
        <dbReference type="Rhea" id="RHEA-COMP:10208"/>
        <dbReference type="Rhea" id="RHEA-COMP:10311"/>
        <dbReference type="ChEBI" id="CHEBI:15377"/>
        <dbReference type="ChEBI" id="CHEBI:15378"/>
        <dbReference type="ChEBI" id="CHEBI:17790"/>
        <dbReference type="ChEBI" id="CHEBI:29973"/>
        <dbReference type="ChEBI" id="CHEBI:82795"/>
        <dbReference type="EC" id="3.1.1.61"/>
    </reaction>
</comment>
<dbReference type="InterPro" id="IPR000673">
    <property type="entry name" value="Sig_transdc_resp-reg_Me-estase"/>
</dbReference>
<keyword evidence="7" id="KW-1185">Reference proteome</keyword>
<dbReference type="RefSeq" id="WP_204661372.1">
    <property type="nucleotide sequence ID" value="NZ_CP056775.1"/>
</dbReference>
<sequence>MIEPVMEPLSIVLIAGSSGSFSLFEKILSQLRSPLSFALIFILHRGKSSKNALPDLFKNKTNVVMKEPYHLDPILPDCIYFPFPDYHLLVGPDSRFYCDRSDRDFFSRPSIDATFVSAAVSGIPVRAAMLFSGSNADGAEGLALLADKGYATYIQDPATAEFPRMPAAALVRCDKHILLKQENFFEAVNGILS</sequence>
<evidence type="ECO:0000256" key="4">
    <source>
        <dbReference type="PROSITE-ProRule" id="PRU00050"/>
    </source>
</evidence>
<keyword evidence="4" id="KW-0145">Chemotaxis</keyword>
<feature type="active site" evidence="4">
    <location>
        <position position="137"/>
    </location>
</feature>
<dbReference type="PROSITE" id="PS50122">
    <property type="entry name" value="CHEB"/>
    <property type="match status" value="1"/>
</dbReference>
<proteinExistence type="predicted"/>
<dbReference type="EC" id="3.1.1.61" evidence="2"/>
<evidence type="ECO:0000256" key="2">
    <source>
        <dbReference type="ARBA" id="ARBA00039140"/>
    </source>
</evidence>
<dbReference type="SUPFAM" id="SSF52738">
    <property type="entry name" value="Methylesterase CheB, C-terminal domain"/>
    <property type="match status" value="1"/>
</dbReference>
<evidence type="ECO:0000313" key="6">
    <source>
        <dbReference type="EMBL" id="QRR00376.1"/>
    </source>
</evidence>
<keyword evidence="1 4" id="KW-0378">Hydrolase</keyword>
<evidence type="ECO:0000256" key="1">
    <source>
        <dbReference type="ARBA" id="ARBA00022801"/>
    </source>
</evidence>
<dbReference type="Proteomes" id="UP000612680">
    <property type="component" value="Chromosome"/>
</dbReference>
<evidence type="ECO:0000313" key="7">
    <source>
        <dbReference type="Proteomes" id="UP000612680"/>
    </source>
</evidence>
<reference evidence="6 7" key="1">
    <citation type="submission" date="2020-06" db="EMBL/GenBank/DDBJ databases">
        <title>Dyadobacter sandarakinus sp. nov., isolated from the soil of the Arctic Yellow River Station.</title>
        <authorList>
            <person name="Zhang Y."/>
            <person name="Peng F."/>
        </authorList>
    </citation>
    <scope>NUCLEOTIDE SEQUENCE [LARGE SCALE GENOMIC DNA]</scope>
    <source>
        <strain evidence="6 7">Q3-56</strain>
    </source>
</reference>
<gene>
    <name evidence="6" type="ORF">HWI92_05360</name>
</gene>
<dbReference type="Gene3D" id="3.40.50.180">
    <property type="entry name" value="Methylesterase CheB, C-terminal domain"/>
    <property type="match status" value="1"/>
</dbReference>
<dbReference type="EMBL" id="CP056775">
    <property type="protein sequence ID" value="QRR00376.1"/>
    <property type="molecule type" value="Genomic_DNA"/>
</dbReference>
<dbReference type="Pfam" id="PF01339">
    <property type="entry name" value="CheB_methylest"/>
    <property type="match status" value="1"/>
</dbReference>
<accession>A0ABX7I2R6</accession>
<evidence type="ECO:0000259" key="5">
    <source>
        <dbReference type="PROSITE" id="PS50122"/>
    </source>
</evidence>